<dbReference type="GO" id="GO:0051537">
    <property type="term" value="F:2 iron, 2 sulfur cluster binding"/>
    <property type="evidence" value="ECO:0007669"/>
    <property type="project" value="UniProtKB-KW"/>
</dbReference>
<evidence type="ECO:0000256" key="4">
    <source>
        <dbReference type="ARBA" id="ARBA00023014"/>
    </source>
</evidence>
<dbReference type="CDD" id="cd03467">
    <property type="entry name" value="Rieske"/>
    <property type="match status" value="1"/>
</dbReference>
<keyword evidence="2" id="KW-0479">Metal-binding</keyword>
<dbReference type="Gene3D" id="2.102.10.10">
    <property type="entry name" value="Rieske [2Fe-2S] iron-sulphur domain"/>
    <property type="match status" value="1"/>
</dbReference>
<sequence>MNASKHAICALHEVPDGGGHEAAPAILVLRRGDEAWAYRNVCPHFSIPLNYEPDAFWTYGGGLLMCAHHSAMFRFEDGECIDGPCLGARLERVAIRIEDGRVVIDDESIT</sequence>
<dbReference type="GO" id="GO:0046872">
    <property type="term" value="F:metal ion binding"/>
    <property type="evidence" value="ECO:0007669"/>
    <property type="project" value="UniProtKB-KW"/>
</dbReference>
<dbReference type="PANTHER" id="PTHR40261:SF1">
    <property type="entry name" value="RIESKE DOMAIN-CONTAINING PROTEIN"/>
    <property type="match status" value="1"/>
</dbReference>
<dbReference type="Pfam" id="PF00355">
    <property type="entry name" value="Rieske"/>
    <property type="match status" value="1"/>
</dbReference>
<gene>
    <name evidence="6" type="ORF">AWB79_05161</name>
</gene>
<dbReference type="InterPro" id="IPR017941">
    <property type="entry name" value="Rieske_2Fe-2S"/>
</dbReference>
<evidence type="ECO:0000313" key="6">
    <source>
        <dbReference type="EMBL" id="SAK80272.1"/>
    </source>
</evidence>
<evidence type="ECO:0000256" key="1">
    <source>
        <dbReference type="ARBA" id="ARBA00022714"/>
    </source>
</evidence>
<dbReference type="InterPro" id="IPR036922">
    <property type="entry name" value="Rieske_2Fe-2S_sf"/>
</dbReference>
<dbReference type="PROSITE" id="PS51296">
    <property type="entry name" value="RIESKE"/>
    <property type="match status" value="1"/>
</dbReference>
<feature type="domain" description="Rieske" evidence="5">
    <location>
        <begin position="6"/>
        <end position="104"/>
    </location>
</feature>
<keyword evidence="3" id="KW-0408">Iron</keyword>
<dbReference type="RefSeq" id="WP_061170247.1">
    <property type="nucleotide sequence ID" value="NZ_FCOA02000021.1"/>
</dbReference>
<proteinExistence type="predicted"/>
<evidence type="ECO:0000259" key="5">
    <source>
        <dbReference type="PROSITE" id="PS51296"/>
    </source>
</evidence>
<dbReference type="AlphaFoldDB" id="A0A158CD94"/>
<dbReference type="SUPFAM" id="SSF50022">
    <property type="entry name" value="ISP domain"/>
    <property type="match status" value="1"/>
</dbReference>
<accession>A0A158CD94</accession>
<name>A0A158CD94_9BURK</name>
<dbReference type="OrthoDB" id="9794779at2"/>
<dbReference type="Proteomes" id="UP000054851">
    <property type="component" value="Unassembled WGS sequence"/>
</dbReference>
<keyword evidence="4" id="KW-0411">Iron-sulfur</keyword>
<evidence type="ECO:0000256" key="2">
    <source>
        <dbReference type="ARBA" id="ARBA00022723"/>
    </source>
</evidence>
<keyword evidence="1" id="KW-0001">2Fe-2S</keyword>
<keyword evidence="7" id="KW-1185">Reference proteome</keyword>
<evidence type="ECO:0000256" key="3">
    <source>
        <dbReference type="ARBA" id="ARBA00023004"/>
    </source>
</evidence>
<dbReference type="EMBL" id="FCOA02000021">
    <property type="protein sequence ID" value="SAK80272.1"/>
    <property type="molecule type" value="Genomic_DNA"/>
</dbReference>
<reference evidence="6" key="1">
    <citation type="submission" date="2016-01" db="EMBL/GenBank/DDBJ databases">
        <authorList>
            <person name="Peeters C."/>
        </authorList>
    </citation>
    <scope>NUCLEOTIDE SEQUENCE</scope>
    <source>
        <strain evidence="6">LMG 29322</strain>
    </source>
</reference>
<dbReference type="PANTHER" id="PTHR40261">
    <property type="match status" value="1"/>
</dbReference>
<protein>
    <submittedName>
        <fullName evidence="6">Rieske (2Fe-2S) domain-containing protein</fullName>
    </submittedName>
</protein>
<dbReference type="STRING" id="1777140.AWB79_05161"/>
<comment type="caution">
    <text evidence="6">The sequence shown here is derived from an EMBL/GenBank/DDBJ whole genome shotgun (WGS) entry which is preliminary data.</text>
</comment>
<evidence type="ECO:0000313" key="7">
    <source>
        <dbReference type="Proteomes" id="UP000054851"/>
    </source>
</evidence>
<organism evidence="6 7">
    <name type="scientific">Caballeronia hypogeia</name>
    <dbReference type="NCBI Taxonomy" id="1777140"/>
    <lineage>
        <taxon>Bacteria</taxon>
        <taxon>Pseudomonadati</taxon>
        <taxon>Pseudomonadota</taxon>
        <taxon>Betaproteobacteria</taxon>
        <taxon>Burkholderiales</taxon>
        <taxon>Burkholderiaceae</taxon>
        <taxon>Caballeronia</taxon>
    </lineage>
</organism>